<reference evidence="4 5" key="1">
    <citation type="submission" date="2014-06" db="EMBL/GenBank/DDBJ databases">
        <authorList>
            <person name="Swart Estienne"/>
        </authorList>
    </citation>
    <scope>NUCLEOTIDE SEQUENCE [LARGE SCALE GENOMIC DNA]</scope>
    <source>
        <strain evidence="4 5">130c</strain>
    </source>
</reference>
<dbReference type="AlphaFoldDB" id="A0A078AGK6"/>
<dbReference type="GO" id="GO:0019901">
    <property type="term" value="F:protein kinase binding"/>
    <property type="evidence" value="ECO:0007669"/>
    <property type="project" value="TreeGrafter"/>
</dbReference>
<dbReference type="SUPFAM" id="SSF81296">
    <property type="entry name" value="E set domains"/>
    <property type="match status" value="1"/>
</dbReference>
<dbReference type="CDD" id="cd02859">
    <property type="entry name" value="E_set_AMPKbeta_like_N"/>
    <property type="match status" value="1"/>
</dbReference>
<feature type="region of interest" description="Disordered" evidence="2">
    <location>
        <begin position="676"/>
        <end position="714"/>
    </location>
</feature>
<keyword evidence="5" id="KW-1185">Reference proteome</keyword>
<organism evidence="4 5">
    <name type="scientific">Stylonychia lemnae</name>
    <name type="common">Ciliate</name>
    <dbReference type="NCBI Taxonomy" id="5949"/>
    <lineage>
        <taxon>Eukaryota</taxon>
        <taxon>Sar</taxon>
        <taxon>Alveolata</taxon>
        <taxon>Ciliophora</taxon>
        <taxon>Intramacronucleata</taxon>
        <taxon>Spirotrichea</taxon>
        <taxon>Stichotrichia</taxon>
        <taxon>Sporadotrichida</taxon>
        <taxon>Oxytrichidae</taxon>
        <taxon>Stylonychinae</taxon>
        <taxon>Stylonychia</taxon>
    </lineage>
</organism>
<dbReference type="GO" id="GO:0007165">
    <property type="term" value="P:signal transduction"/>
    <property type="evidence" value="ECO:0007669"/>
    <property type="project" value="TreeGrafter"/>
</dbReference>
<evidence type="ECO:0000313" key="4">
    <source>
        <dbReference type="EMBL" id="CDW81359.1"/>
    </source>
</evidence>
<evidence type="ECO:0000313" key="5">
    <source>
        <dbReference type="Proteomes" id="UP000039865"/>
    </source>
</evidence>
<dbReference type="InterPro" id="IPR050827">
    <property type="entry name" value="CRP1_MDG1_kinase"/>
</dbReference>
<dbReference type="Gene3D" id="2.60.40.10">
    <property type="entry name" value="Immunoglobulins"/>
    <property type="match status" value="1"/>
</dbReference>
<feature type="domain" description="AMP-activated protein kinase glycogen-binding" evidence="3">
    <location>
        <begin position="309"/>
        <end position="383"/>
    </location>
</feature>
<dbReference type="OrthoDB" id="354858at2759"/>
<feature type="compositionally biased region" description="Low complexity" evidence="2">
    <location>
        <begin position="696"/>
        <end position="714"/>
    </location>
</feature>
<gene>
    <name evidence="4" type="primary">Contig16906.g18006</name>
    <name evidence="4" type="ORF">STYLEM_10374</name>
</gene>
<protein>
    <recommendedName>
        <fullName evidence="3">AMP-activated protein kinase glycogen-binding domain-containing protein</fullName>
    </recommendedName>
</protein>
<proteinExistence type="inferred from homology"/>
<evidence type="ECO:0000259" key="3">
    <source>
        <dbReference type="Pfam" id="PF16561"/>
    </source>
</evidence>
<name>A0A078AGK6_STYLE</name>
<dbReference type="PANTHER" id="PTHR10343">
    <property type="entry name" value="5'-AMP-ACTIVATED PROTEIN KINASE , BETA SUBUNIT"/>
    <property type="match status" value="1"/>
</dbReference>
<sequence>MHGFHLSRKQQQSSVSSSQFKSQRTSRGQKFIALGTQKQDLSGPVAQKYKQQFSSILLKPQQQTFKYLIRQKFMAAYSYQMRMTIHLTSTSSDMDFSSETIAKQEKLKKLRRQLRQNTITFNQLRAREEPIMSARQALDTKAYMTEQDLGSVEIKRIKRDAEYQSWINLNQAAISIQKIYKGVTEKDYLLKFLEDKYHKDMTEPSLRLQAIYRQVRTQTNAKQEYLIQVLKDKITNSIIVMQSLIRLKQQRRKVKMAYLIKRIMRQRERSAVIIQKHYKRYAVQQLYSRVIEFERNYLSIKWSVQEPMPHNVQVIGSFTNPPWEKKVELDYCPLRRIFVKYMSNLSEGTHMIKFIVDSQFKCDPYFPVITDSTGHLNNILEIVSGTEQSERYFSRQQSISSSLKEGLQGSLKSYKRSQKSREGANQMHMGAFQNRVKRGSQGFNAYINQGRQMQFDKVSSKSSKEKLNIFKNDKNYHLEEFEEFKYPYEESKQSSYSKKDYHFNRMSPIPSVKRDFIDNLGDDLIDQDFDRISLDDPSQKASVLREEMKQQQRREEDKQRLKSKNKLLTYEDSYEEEQLDTKITGQFGLNQFGFGQSEYQASYNMPQMMEGIQYDDYYAQHYYQDENLVSTQLSFGNMISQNPDNFPLGGGFGQNFENNEQPLISNQYYNLMQFGSNNQEQQEEQETEQDTRKESSQQTQNSQKSSTQSKKTMF</sequence>
<dbReference type="GO" id="GO:0005737">
    <property type="term" value="C:cytoplasm"/>
    <property type="evidence" value="ECO:0007669"/>
    <property type="project" value="TreeGrafter"/>
</dbReference>
<dbReference type="GO" id="GO:0005634">
    <property type="term" value="C:nucleus"/>
    <property type="evidence" value="ECO:0007669"/>
    <property type="project" value="TreeGrafter"/>
</dbReference>
<comment type="similarity">
    <text evidence="1">Belongs to the 5'-AMP-activated protein kinase beta subunit family.</text>
</comment>
<evidence type="ECO:0000256" key="1">
    <source>
        <dbReference type="ARBA" id="ARBA00010926"/>
    </source>
</evidence>
<dbReference type="EMBL" id="CCKQ01009855">
    <property type="protein sequence ID" value="CDW81359.1"/>
    <property type="molecule type" value="Genomic_DNA"/>
</dbReference>
<feature type="region of interest" description="Disordered" evidence="2">
    <location>
        <begin position="536"/>
        <end position="561"/>
    </location>
</feature>
<dbReference type="Pfam" id="PF16561">
    <property type="entry name" value="AMPK1_CBM"/>
    <property type="match status" value="1"/>
</dbReference>
<dbReference type="InterPro" id="IPR013783">
    <property type="entry name" value="Ig-like_fold"/>
</dbReference>
<dbReference type="InterPro" id="IPR014756">
    <property type="entry name" value="Ig_E-set"/>
</dbReference>
<dbReference type="Proteomes" id="UP000039865">
    <property type="component" value="Unassembled WGS sequence"/>
</dbReference>
<evidence type="ECO:0000256" key="2">
    <source>
        <dbReference type="SAM" id="MobiDB-lite"/>
    </source>
</evidence>
<dbReference type="InParanoid" id="A0A078AGK6"/>
<feature type="compositionally biased region" description="Low complexity" evidence="2">
    <location>
        <begin position="9"/>
        <end position="23"/>
    </location>
</feature>
<dbReference type="GO" id="GO:0031588">
    <property type="term" value="C:nucleotide-activated protein kinase complex"/>
    <property type="evidence" value="ECO:0007669"/>
    <property type="project" value="TreeGrafter"/>
</dbReference>
<dbReference type="InterPro" id="IPR032640">
    <property type="entry name" value="AMPK1_CBM"/>
</dbReference>
<feature type="compositionally biased region" description="Basic and acidic residues" evidence="2">
    <location>
        <begin position="536"/>
        <end position="560"/>
    </location>
</feature>
<dbReference type="PANTHER" id="PTHR10343:SF84">
    <property type="entry name" value="5'-AMP-ACTIVATED PROTEIN KINASE SUBUNIT BETA-1"/>
    <property type="match status" value="1"/>
</dbReference>
<accession>A0A078AGK6</accession>
<feature type="region of interest" description="Disordered" evidence="2">
    <location>
        <begin position="1"/>
        <end position="23"/>
    </location>
</feature>